<gene>
    <name evidence="3" type="ORF">AWB69_02458</name>
</gene>
<evidence type="ECO:0000313" key="4">
    <source>
        <dbReference type="Proteomes" id="UP000054683"/>
    </source>
</evidence>
<dbReference type="EMBL" id="FCOK02000013">
    <property type="protein sequence ID" value="SAL30215.1"/>
    <property type="molecule type" value="Genomic_DNA"/>
</dbReference>
<accession>A0A158GDM1</accession>
<dbReference type="NCBIfam" id="TIGR02230">
    <property type="entry name" value="ATPase_gene1"/>
    <property type="match status" value="1"/>
</dbReference>
<keyword evidence="2" id="KW-1133">Transmembrane helix</keyword>
<dbReference type="InterPro" id="IPR011744">
    <property type="entry name" value="ATPase_gene1"/>
</dbReference>
<keyword evidence="2" id="KW-0812">Transmembrane</keyword>
<dbReference type="Proteomes" id="UP000054683">
    <property type="component" value="Unassembled WGS sequence"/>
</dbReference>
<feature type="transmembrane region" description="Helical" evidence="2">
    <location>
        <begin position="57"/>
        <end position="76"/>
    </location>
</feature>
<feature type="compositionally biased region" description="Basic and acidic residues" evidence="1">
    <location>
        <begin position="7"/>
        <end position="22"/>
    </location>
</feature>
<evidence type="ECO:0000313" key="3">
    <source>
        <dbReference type="EMBL" id="SAL30215.1"/>
    </source>
</evidence>
<evidence type="ECO:0000256" key="2">
    <source>
        <dbReference type="SAM" id="Phobius"/>
    </source>
</evidence>
<evidence type="ECO:0000256" key="1">
    <source>
        <dbReference type="SAM" id="MobiDB-lite"/>
    </source>
</evidence>
<protein>
    <submittedName>
        <fullName evidence="3">ATP synthase gene 1</fullName>
    </submittedName>
</protein>
<feature type="region of interest" description="Disordered" evidence="1">
    <location>
        <begin position="1"/>
        <end position="22"/>
    </location>
</feature>
<organism evidence="3 4">
    <name type="scientific">Caballeronia udeis</name>
    <dbReference type="NCBI Taxonomy" id="1232866"/>
    <lineage>
        <taxon>Bacteria</taxon>
        <taxon>Pseudomonadati</taxon>
        <taxon>Pseudomonadota</taxon>
        <taxon>Betaproteobacteria</taxon>
        <taxon>Burkholderiales</taxon>
        <taxon>Burkholderiaceae</taxon>
        <taxon>Caballeronia</taxon>
    </lineage>
</organism>
<name>A0A158GDM1_9BURK</name>
<feature type="transmembrane region" description="Helical" evidence="2">
    <location>
        <begin position="82"/>
        <end position="103"/>
    </location>
</feature>
<sequence>MTQPPPHEGERKRDPKRNAEDNADRMALAARQAVERERQAKEEPEPSLGARLGQIGILGWTIVVPTLLGLVIGHWLDRHFNTGVFFSAPLLMVGAAIGLWSAWKWMHRQTRRDRQ</sequence>
<dbReference type="InterPro" id="IPR032820">
    <property type="entry name" value="ATPase_put"/>
</dbReference>
<keyword evidence="2" id="KW-0472">Membrane</keyword>
<proteinExistence type="predicted"/>
<dbReference type="Pfam" id="PF09527">
    <property type="entry name" value="ATPase_gene1"/>
    <property type="match status" value="1"/>
</dbReference>
<dbReference type="AlphaFoldDB" id="A0A158GDM1"/>
<reference evidence="3 4" key="1">
    <citation type="submission" date="2016-01" db="EMBL/GenBank/DDBJ databases">
        <authorList>
            <person name="Oliw E.H."/>
        </authorList>
    </citation>
    <scope>NUCLEOTIDE SEQUENCE [LARGE SCALE GENOMIC DNA]</scope>
    <source>
        <strain evidence="3">LMG 27134</strain>
    </source>
</reference>